<feature type="compositionally biased region" description="Polar residues" evidence="3">
    <location>
        <begin position="170"/>
        <end position="182"/>
    </location>
</feature>
<dbReference type="AlphaFoldDB" id="A0A194XRB2"/>
<dbReference type="OrthoDB" id="3597252at2759"/>
<reference evidence="5 6" key="1">
    <citation type="submission" date="2015-10" db="EMBL/GenBank/DDBJ databases">
        <title>Full genome of DAOMC 229536 Phialocephala scopiformis, a fungal endophyte of spruce producing the potent anti-insectan compound rugulosin.</title>
        <authorList>
            <consortium name="DOE Joint Genome Institute"/>
            <person name="Walker A.K."/>
            <person name="Frasz S.L."/>
            <person name="Seifert K.A."/>
            <person name="Miller J.D."/>
            <person name="Mondo S.J."/>
            <person name="Labutti K."/>
            <person name="Lipzen A."/>
            <person name="Dockter R."/>
            <person name="Kennedy M."/>
            <person name="Grigoriev I.V."/>
            <person name="Spatafora J.W."/>
        </authorList>
    </citation>
    <scope>NUCLEOTIDE SEQUENCE [LARGE SCALE GENOMIC DNA]</scope>
    <source>
        <strain evidence="5 6">CBS 120377</strain>
    </source>
</reference>
<dbReference type="GeneID" id="28831887"/>
<accession>A0A194XRB2</accession>
<feature type="transmembrane region" description="Helical" evidence="4">
    <location>
        <begin position="543"/>
        <end position="565"/>
    </location>
</feature>
<evidence type="ECO:0000256" key="2">
    <source>
        <dbReference type="ARBA" id="ARBA00023242"/>
    </source>
</evidence>
<dbReference type="PANTHER" id="PTHR37534">
    <property type="entry name" value="TRANSCRIPTIONAL ACTIVATOR PROTEIN UGA3"/>
    <property type="match status" value="1"/>
</dbReference>
<keyword evidence="2" id="KW-0539">Nucleus</keyword>
<proteinExistence type="predicted"/>
<dbReference type="InParanoid" id="A0A194XRB2"/>
<dbReference type="InterPro" id="IPR021858">
    <property type="entry name" value="Fun_TF"/>
</dbReference>
<protein>
    <submittedName>
        <fullName evidence="5">Uncharacterized protein</fullName>
    </submittedName>
</protein>
<dbReference type="EMBL" id="KQ947406">
    <property type="protein sequence ID" value="KUJ22691.1"/>
    <property type="molecule type" value="Genomic_DNA"/>
</dbReference>
<evidence type="ECO:0000256" key="1">
    <source>
        <dbReference type="ARBA" id="ARBA00004123"/>
    </source>
</evidence>
<dbReference type="PANTHER" id="PTHR37534:SF46">
    <property type="entry name" value="ZN(II)2CYS6 TRANSCRIPTION FACTOR (EUROFUNG)"/>
    <property type="match status" value="1"/>
</dbReference>
<dbReference type="KEGG" id="psco:LY89DRAFT_777745"/>
<dbReference type="Pfam" id="PF11951">
    <property type="entry name" value="Fungal_trans_2"/>
    <property type="match status" value="1"/>
</dbReference>
<keyword evidence="6" id="KW-1185">Reference proteome</keyword>
<keyword evidence="4" id="KW-0812">Transmembrane</keyword>
<dbReference type="GO" id="GO:0005634">
    <property type="term" value="C:nucleus"/>
    <property type="evidence" value="ECO:0007669"/>
    <property type="project" value="UniProtKB-SubCell"/>
</dbReference>
<comment type="subcellular location">
    <subcellularLocation>
        <location evidence="1">Nucleus</location>
    </subcellularLocation>
</comment>
<feature type="compositionally biased region" description="Polar residues" evidence="3">
    <location>
        <begin position="194"/>
        <end position="203"/>
    </location>
</feature>
<evidence type="ECO:0000313" key="6">
    <source>
        <dbReference type="Proteomes" id="UP000070700"/>
    </source>
</evidence>
<dbReference type="Proteomes" id="UP000070700">
    <property type="component" value="Unassembled WGS sequence"/>
</dbReference>
<dbReference type="RefSeq" id="XP_018077046.1">
    <property type="nucleotide sequence ID" value="XM_018222161.1"/>
</dbReference>
<name>A0A194XRB2_MOLSC</name>
<gene>
    <name evidence="5" type="ORF">LY89DRAFT_777745</name>
</gene>
<organism evidence="5 6">
    <name type="scientific">Mollisia scopiformis</name>
    <name type="common">Conifer needle endophyte fungus</name>
    <name type="synonym">Phialocephala scopiformis</name>
    <dbReference type="NCBI Taxonomy" id="149040"/>
    <lineage>
        <taxon>Eukaryota</taxon>
        <taxon>Fungi</taxon>
        <taxon>Dikarya</taxon>
        <taxon>Ascomycota</taxon>
        <taxon>Pezizomycotina</taxon>
        <taxon>Leotiomycetes</taxon>
        <taxon>Helotiales</taxon>
        <taxon>Mollisiaceae</taxon>
        <taxon>Mollisia</taxon>
    </lineage>
</organism>
<keyword evidence="4" id="KW-1133">Transmembrane helix</keyword>
<sequence>MQRRHRATLAISDDIVSAASDHVEPNSTAGPAGVGHFDPDLVEEVEPLELPDLSFEFESLLSSNPNVWNTPLRLDKRDHQSAFEVQDHDLPAWVGDIFPSFLPAIPPALPLINLENPCIDETGQPYIHPFLRPGLFPRVMREDKEFNSWIKVRFLNSAWGENLQPSVQNSVPLRDLSSTQTPRSKDTPHPPTQPGQDPNSLRPTASYLPKHFGSIILRTNVDRQLYSFYIAAFCSGRTVIPNDNPVRHEIAPIAASNELVKHSLLALTASYFLDFQKGSVIAQTAKSHHNKAVTILDQELRSLEWGVPGKEEAITAGLLLIILNEIINWEGTSGQRHPVWYRCGEVVRRILDKSDPGIKYRAPCHVQTSRARPQLAAMYTMHNIFSDCFYPLNLSAKRCPTPWLLHGSNLEQRQINGSIGASPKLMHYFAKITFLATKLYNDPKARTTLKVAKALELALDNIHQWSEISLYYYPKASDIFDKCKLDDDGFVKTASEVLDLVAFTHVVAAKIYLECRVFRRPARYAPVQEWCDQLFRAVRMMPVSGHLLSAIWPLFPFFIGGIVAVQKKHKDFIRSIYATFCTIARGASQNLTPTWTAMQHIWEWMAENHTDESLEDTDTSWDVAAADPWWEAMVEDMVEHCGRVNVA</sequence>
<keyword evidence="4" id="KW-0472">Membrane</keyword>
<feature type="region of interest" description="Disordered" evidence="3">
    <location>
        <begin position="170"/>
        <end position="204"/>
    </location>
</feature>
<evidence type="ECO:0000256" key="4">
    <source>
        <dbReference type="SAM" id="Phobius"/>
    </source>
</evidence>
<evidence type="ECO:0000313" key="5">
    <source>
        <dbReference type="EMBL" id="KUJ22691.1"/>
    </source>
</evidence>
<evidence type="ECO:0000256" key="3">
    <source>
        <dbReference type="SAM" id="MobiDB-lite"/>
    </source>
</evidence>